<organism evidence="1 2">
    <name type="scientific">Streptomyces lancefieldiae</name>
    <dbReference type="NCBI Taxonomy" id="3075520"/>
    <lineage>
        <taxon>Bacteria</taxon>
        <taxon>Bacillati</taxon>
        <taxon>Actinomycetota</taxon>
        <taxon>Actinomycetes</taxon>
        <taxon>Kitasatosporales</taxon>
        <taxon>Streptomycetaceae</taxon>
        <taxon>Streptomyces</taxon>
    </lineage>
</organism>
<dbReference type="RefSeq" id="WP_311573075.1">
    <property type="nucleotide sequence ID" value="NZ_JAVRFH010000012.1"/>
</dbReference>
<dbReference type="Proteomes" id="UP001180724">
    <property type="component" value="Unassembled WGS sequence"/>
</dbReference>
<evidence type="ECO:0000313" key="1">
    <source>
        <dbReference type="EMBL" id="MDT0611579.1"/>
    </source>
</evidence>
<gene>
    <name evidence="1" type="ORF">RM812_15260</name>
</gene>
<proteinExistence type="predicted"/>
<protein>
    <submittedName>
        <fullName evidence="1">Uncharacterized protein</fullName>
    </submittedName>
</protein>
<reference evidence="1" key="1">
    <citation type="submission" date="2024-05" db="EMBL/GenBank/DDBJ databases">
        <title>30 novel species of actinomycetes from the DSMZ collection.</title>
        <authorList>
            <person name="Nouioui I."/>
        </authorList>
    </citation>
    <scope>NUCLEOTIDE SEQUENCE</scope>
    <source>
        <strain evidence="1">DSM 40712</strain>
    </source>
</reference>
<accession>A0ABU3ANQ0</accession>
<evidence type="ECO:0000313" key="2">
    <source>
        <dbReference type="Proteomes" id="UP001180724"/>
    </source>
</evidence>
<sequence length="86" mass="8514">MGSTGSTAGTGRRRRAPGTYREVVGLTGPLLPAVSFLGRLPTATIQLGSVLLVARTSGSLAAAGPTGGALAVGQVARGPWCTPPWG</sequence>
<dbReference type="EMBL" id="JAVRFH010000012">
    <property type="protein sequence ID" value="MDT0611579.1"/>
    <property type="molecule type" value="Genomic_DNA"/>
</dbReference>
<comment type="caution">
    <text evidence="1">The sequence shown here is derived from an EMBL/GenBank/DDBJ whole genome shotgun (WGS) entry which is preliminary data.</text>
</comment>
<name>A0ABU3ANQ0_9ACTN</name>
<keyword evidence="2" id="KW-1185">Reference proteome</keyword>